<feature type="compositionally biased region" description="Polar residues" evidence="4">
    <location>
        <begin position="339"/>
        <end position="350"/>
    </location>
</feature>
<reference evidence="6 7" key="1">
    <citation type="submission" date="2024-06" db="EMBL/GenBank/DDBJ databases">
        <authorList>
            <person name="Kraege A."/>
            <person name="Thomma B."/>
        </authorList>
    </citation>
    <scope>NUCLEOTIDE SEQUENCE [LARGE SCALE GENOMIC DNA]</scope>
</reference>
<feature type="compositionally biased region" description="Polar residues" evidence="4">
    <location>
        <begin position="133"/>
        <end position="145"/>
    </location>
</feature>
<dbReference type="Pfam" id="PF06584">
    <property type="entry name" value="DIRP"/>
    <property type="match status" value="1"/>
</dbReference>
<feature type="region of interest" description="Disordered" evidence="4">
    <location>
        <begin position="1"/>
        <end position="28"/>
    </location>
</feature>
<dbReference type="InterPro" id="IPR010561">
    <property type="entry name" value="LIN-9/ALY1"/>
</dbReference>
<dbReference type="Gene3D" id="1.10.10.60">
    <property type="entry name" value="Homeodomain-like"/>
    <property type="match status" value="1"/>
</dbReference>
<feature type="region of interest" description="Disordered" evidence="4">
    <location>
        <begin position="904"/>
        <end position="944"/>
    </location>
</feature>
<evidence type="ECO:0000256" key="3">
    <source>
        <dbReference type="ARBA" id="ARBA00023242"/>
    </source>
</evidence>
<evidence type="ECO:0000313" key="6">
    <source>
        <dbReference type="EMBL" id="CAL5228881.1"/>
    </source>
</evidence>
<dbReference type="SUPFAM" id="SSF46689">
    <property type="entry name" value="Homeodomain-like"/>
    <property type="match status" value="1"/>
</dbReference>
<comment type="subcellular location">
    <subcellularLocation>
        <location evidence="1">Nucleus</location>
    </subcellularLocation>
</comment>
<feature type="compositionally biased region" description="Basic and acidic residues" evidence="4">
    <location>
        <begin position="102"/>
        <end position="123"/>
    </location>
</feature>
<comment type="similarity">
    <text evidence="2">Belongs to the lin-9 family.</text>
</comment>
<feature type="compositionally biased region" description="Basic residues" evidence="4">
    <location>
        <begin position="355"/>
        <end position="365"/>
    </location>
</feature>
<dbReference type="PANTHER" id="PTHR21689:SF2">
    <property type="entry name" value="PROTEIN LIN-9 HOMOLOG"/>
    <property type="match status" value="1"/>
</dbReference>
<sequence>MGSVSELHSPVPQSSGSQAHRDGAPLPHWTPDEAKLFFNAYGKYNSPKGVLWEKVARAIGTKTPDDCQALYSRFKSYLSLPKGIQHQVAFLAMVKDMVESESKSKADEAEDMKEGQGFRHGSEDPAEEDSLDRTQSNGLDNTQSMGRARRTPRGPAAYSGRSGSRGQEGRSLRSPEVLTPSQKLREAEEDEAAAAAVEDTPHHTSWGGRGRRGATGPSQLYPADSLPAKRKRAQARLSFTHIGGPESSRRAGMDAGDADGADALLSLAKLANAESSGILMEEDIDLQQDTYMDQIDTPSIAARPRRSAKPPPKADDSPPPPASTRRTTRRKREEPATRDSSATHSASTGPQRLGRGQRARNRRRRAAELSDSDYSEADEVQAPPKRKTPAKRATRLATLFASGFNALQQGEDGEPVEEERTNRDAFWHGFGGTSKDPMPRLRRRKALPEKLPPMMSPIKSLFGRRTNAGLMLGLPGHQATTGGLPGVCFPGMEGEESGFPPGEAELSLRRCLDARTRRWAAAEFFYSAVDRPWFMQNELKGFLEHVGVPQGTKLTATEWGLLRASLGKPRRFSLTFLRQERARLEAWRNSVREKYEKSSYNTDIPAALPRQLTVSQRVTARHPVTRQLHDGDVLTIAPDCYRVQFDRRELGVELVKDVDVMPIDPTENLPSIFTPMMGSIILNGRRPLQEAPRVRRVQKAFRVDNGLRGPAAGRAQQEARAAAAAAAAQQQLRSEADVRALMEVSAVLDRKESLLMQLRNMNDEAEAGLHLDNTGRHTEAFQVQYAHIVLELKQINDILEASLGQLQARNHPHAEAVAAALNRTGSTERRSALLLTPSSPLRQRALQTAHASKAVATAGSRHGLAGQRFETPEAAWDASWKEGQRLVKLYQAELQVLDHAQAQSEAQTMPAMEDAGSAQSAGPPAPDSNAVPQSPGIGGPGYRAPHETQWLTDLVNGCVSTLLLIHQCTETEATNAYVELGLREAMRSITPRSKGNKHFLADIQNNLDLLKQHLVY</sequence>
<dbReference type="PANTHER" id="PTHR21689">
    <property type="entry name" value="LIN-9"/>
    <property type="match status" value="1"/>
</dbReference>
<name>A0ABP1GDN1_9CHLO</name>
<comment type="caution">
    <text evidence="6">The sequence shown here is derived from an EMBL/GenBank/DDBJ whole genome shotgun (WGS) entry which is preliminary data.</text>
</comment>
<organism evidence="6 7">
    <name type="scientific">Coccomyxa viridis</name>
    <dbReference type="NCBI Taxonomy" id="1274662"/>
    <lineage>
        <taxon>Eukaryota</taxon>
        <taxon>Viridiplantae</taxon>
        <taxon>Chlorophyta</taxon>
        <taxon>core chlorophytes</taxon>
        <taxon>Trebouxiophyceae</taxon>
        <taxon>Trebouxiophyceae incertae sedis</taxon>
        <taxon>Coccomyxaceae</taxon>
        <taxon>Coccomyxa</taxon>
    </lineage>
</organism>
<protein>
    <submittedName>
        <fullName evidence="6">G12095 protein</fullName>
    </submittedName>
</protein>
<feature type="region of interest" description="Disordered" evidence="4">
    <location>
        <begin position="289"/>
        <end position="391"/>
    </location>
</feature>
<evidence type="ECO:0000256" key="1">
    <source>
        <dbReference type="ARBA" id="ARBA00004123"/>
    </source>
</evidence>
<feature type="domain" description="Myb-like" evidence="5">
    <location>
        <begin position="29"/>
        <end position="75"/>
    </location>
</feature>
<dbReference type="InterPro" id="IPR001005">
    <property type="entry name" value="SANT/Myb"/>
</dbReference>
<evidence type="ECO:0000256" key="4">
    <source>
        <dbReference type="SAM" id="MobiDB-lite"/>
    </source>
</evidence>
<dbReference type="InterPro" id="IPR033471">
    <property type="entry name" value="DIRP"/>
</dbReference>
<evidence type="ECO:0000259" key="5">
    <source>
        <dbReference type="PROSITE" id="PS50090"/>
    </source>
</evidence>
<dbReference type="Pfam" id="PF19438">
    <property type="entry name" value="LIN9_C"/>
    <property type="match status" value="1"/>
</dbReference>
<dbReference type="Pfam" id="PF00249">
    <property type="entry name" value="Myb_DNA-binding"/>
    <property type="match status" value="1"/>
</dbReference>
<dbReference type="EMBL" id="CAXHTA020000019">
    <property type="protein sequence ID" value="CAL5228881.1"/>
    <property type="molecule type" value="Genomic_DNA"/>
</dbReference>
<proteinExistence type="inferred from homology"/>
<evidence type="ECO:0000313" key="7">
    <source>
        <dbReference type="Proteomes" id="UP001497392"/>
    </source>
</evidence>
<dbReference type="InterPro" id="IPR009057">
    <property type="entry name" value="Homeodomain-like_sf"/>
</dbReference>
<feature type="compositionally biased region" description="Acidic residues" evidence="4">
    <location>
        <begin position="370"/>
        <end position="379"/>
    </location>
</feature>
<dbReference type="Proteomes" id="UP001497392">
    <property type="component" value="Unassembled WGS sequence"/>
</dbReference>
<dbReference type="PROSITE" id="PS50090">
    <property type="entry name" value="MYB_LIKE"/>
    <property type="match status" value="1"/>
</dbReference>
<feature type="region of interest" description="Disordered" evidence="4">
    <location>
        <begin position="102"/>
        <end position="258"/>
    </location>
</feature>
<dbReference type="SMART" id="SM01135">
    <property type="entry name" value="DIRP"/>
    <property type="match status" value="1"/>
</dbReference>
<keyword evidence="7" id="KW-1185">Reference proteome</keyword>
<accession>A0ABP1GDN1</accession>
<evidence type="ECO:0000256" key="2">
    <source>
        <dbReference type="ARBA" id="ARBA00006732"/>
    </source>
</evidence>
<keyword evidence="3" id="KW-0539">Nucleus</keyword>
<feature type="compositionally biased region" description="Low complexity" evidence="4">
    <location>
        <begin position="153"/>
        <end position="165"/>
    </location>
</feature>
<gene>
    <name evidence="6" type="primary">g12095</name>
    <name evidence="6" type="ORF">VP750_LOCUS10787</name>
</gene>
<dbReference type="InterPro" id="IPR045831">
    <property type="entry name" value="LIN9_C"/>
</dbReference>
<dbReference type="CDD" id="cd00167">
    <property type="entry name" value="SANT"/>
    <property type="match status" value="1"/>
</dbReference>